<protein>
    <submittedName>
        <fullName evidence="2">Uncharacterized protein</fullName>
    </submittedName>
</protein>
<sequence>MAPIETGFRRPALTGEAGMTARSTLTTAAAVLAATLAMTAAGRAADMALRGSLPAYEDTGPNWTGVYGGVHGGIGSMTADTQAMARREAERLLNGLYYLNPTSGTAAPEFINVDPVRGTPVMFGVFAGYQAQFEDAVIGFEVDYSRVARGGGGSRSWTQPFAVLYTQTGFTDAFSQSTTVRATLTDYFTARLRAGWAYGRVMPYLTGGLAIARGNTSVSYQAGYERIDTDATDAVDWTQAYGDVVNSTRTSNGVIGFGFALGTGVEALITNNIFARAEYQYLRIPSLGGVPVTLHAVRAGVGIKY</sequence>
<dbReference type="SUPFAM" id="SSF56925">
    <property type="entry name" value="OMPA-like"/>
    <property type="match status" value="1"/>
</dbReference>
<evidence type="ECO:0000313" key="2">
    <source>
        <dbReference type="EMBL" id="AVO46275.1"/>
    </source>
</evidence>
<reference evidence="2 3" key="1">
    <citation type="submission" date="2018-03" db="EMBL/GenBank/DDBJ databases">
        <title>Genome sequencing of Phreatobacter sp.</title>
        <authorList>
            <person name="Kim S.-J."/>
            <person name="Heo J."/>
            <person name="Kwon S.-W."/>
        </authorList>
    </citation>
    <scope>NUCLEOTIDE SEQUENCE [LARGE SCALE GENOMIC DNA]</scope>
    <source>
        <strain evidence="2 3">S-12</strain>
    </source>
</reference>
<dbReference type="InterPro" id="IPR011250">
    <property type="entry name" value="OMP/PagP_B-barrel"/>
</dbReference>
<dbReference type="PANTHER" id="PTHR34001">
    <property type="entry name" value="BLL7405 PROTEIN"/>
    <property type="match status" value="1"/>
</dbReference>
<evidence type="ECO:0000256" key="1">
    <source>
        <dbReference type="ARBA" id="ARBA00038306"/>
    </source>
</evidence>
<proteinExistence type="inferred from homology"/>
<dbReference type="EMBL" id="CP027668">
    <property type="protein sequence ID" value="AVO46275.1"/>
    <property type="molecule type" value="Genomic_DNA"/>
</dbReference>
<dbReference type="AlphaFoldDB" id="A0A2S0NDP5"/>
<accession>A0A2S0NDP5</accession>
<dbReference type="Proteomes" id="UP000237889">
    <property type="component" value="Chromosome"/>
</dbReference>
<dbReference type="RefSeq" id="WP_106749616.1">
    <property type="nucleotide sequence ID" value="NZ_CP027668.1"/>
</dbReference>
<evidence type="ECO:0000313" key="3">
    <source>
        <dbReference type="Proteomes" id="UP000237889"/>
    </source>
</evidence>
<dbReference type="OrthoDB" id="8001404at2"/>
<comment type="similarity">
    <text evidence="1">Belongs to the Omp25/RopB family.</text>
</comment>
<dbReference type="KEGG" id="phr:C6569_15090"/>
<dbReference type="InterPro" id="IPR051692">
    <property type="entry name" value="OMP-like"/>
</dbReference>
<keyword evidence="3" id="KW-1185">Reference proteome</keyword>
<dbReference type="Gene3D" id="2.40.160.20">
    <property type="match status" value="1"/>
</dbReference>
<name>A0A2S0NDP5_9HYPH</name>
<gene>
    <name evidence="2" type="ORF">C6569_15090</name>
</gene>
<organism evidence="2 3">
    <name type="scientific">Phreatobacter cathodiphilus</name>
    <dbReference type="NCBI Taxonomy" id="1868589"/>
    <lineage>
        <taxon>Bacteria</taxon>
        <taxon>Pseudomonadati</taxon>
        <taxon>Pseudomonadota</taxon>
        <taxon>Alphaproteobacteria</taxon>
        <taxon>Hyphomicrobiales</taxon>
        <taxon>Phreatobacteraceae</taxon>
        <taxon>Phreatobacter</taxon>
    </lineage>
</organism>
<dbReference type="PANTHER" id="PTHR34001:SF3">
    <property type="entry name" value="BLL7405 PROTEIN"/>
    <property type="match status" value="1"/>
</dbReference>